<evidence type="ECO:0000313" key="2">
    <source>
        <dbReference type="Proteomes" id="UP000655287"/>
    </source>
</evidence>
<dbReference type="Proteomes" id="UP000655287">
    <property type="component" value="Unassembled WGS sequence"/>
</dbReference>
<reference evidence="1" key="1">
    <citation type="submission" date="2021-01" db="EMBL/GenBank/DDBJ databases">
        <title>Whole genome shotgun sequence of Sphaerisporangium rufum NBRC 109079.</title>
        <authorList>
            <person name="Komaki H."/>
            <person name="Tamura T."/>
        </authorList>
    </citation>
    <scope>NUCLEOTIDE SEQUENCE</scope>
    <source>
        <strain evidence="1">NBRC 109079</strain>
    </source>
</reference>
<sequence length="283" mass="30008">MPTAILHDGAAIEFEAHGDGPAVLLPVNPAPAADDERAATMRAWGADPDLGHRLATGLAADFRVVAFDYEGHVLAAPKPATLTPDNVAADFLAVADAAGADRFAWYGYSWLAMLGLQLAIRTRRLTALVMGGYPPLDGPYEAMLTVTAATHRQAVQARDAPPAPAGEAVPGDWESAQVTMAPEQAAQFLTLYQALRGFDDREAQQEVSCPRLCFAGSADVIRYGASGDGATVDIAGPLLRRRADIEESGWDVHVLDGLDHLGAMQACQVLPIIHPWLRARLAG</sequence>
<comment type="caution">
    <text evidence="1">The sequence shown here is derived from an EMBL/GenBank/DDBJ whole genome shotgun (WGS) entry which is preliminary data.</text>
</comment>
<dbReference type="SUPFAM" id="SSF53474">
    <property type="entry name" value="alpha/beta-Hydrolases"/>
    <property type="match status" value="1"/>
</dbReference>
<proteinExistence type="predicted"/>
<keyword evidence="2" id="KW-1185">Reference proteome</keyword>
<evidence type="ECO:0008006" key="3">
    <source>
        <dbReference type="Google" id="ProtNLM"/>
    </source>
</evidence>
<accession>A0A919QZ04</accession>
<dbReference type="InterPro" id="IPR029058">
    <property type="entry name" value="AB_hydrolase_fold"/>
</dbReference>
<dbReference type="Gene3D" id="3.40.50.1820">
    <property type="entry name" value="alpha/beta hydrolase"/>
    <property type="match status" value="1"/>
</dbReference>
<dbReference type="EMBL" id="BOOU01000013">
    <property type="protein sequence ID" value="GII75923.1"/>
    <property type="molecule type" value="Genomic_DNA"/>
</dbReference>
<gene>
    <name evidence="1" type="ORF">Sru01_09050</name>
</gene>
<dbReference type="AlphaFoldDB" id="A0A919QZ04"/>
<protein>
    <recommendedName>
        <fullName evidence="3">Alpha/beta hydrolase</fullName>
    </recommendedName>
</protein>
<name>A0A919QZ04_9ACTN</name>
<dbReference type="RefSeq" id="WP_203982565.1">
    <property type="nucleotide sequence ID" value="NZ_BOOU01000013.1"/>
</dbReference>
<organism evidence="1 2">
    <name type="scientific">Sphaerisporangium rufum</name>
    <dbReference type="NCBI Taxonomy" id="1381558"/>
    <lineage>
        <taxon>Bacteria</taxon>
        <taxon>Bacillati</taxon>
        <taxon>Actinomycetota</taxon>
        <taxon>Actinomycetes</taxon>
        <taxon>Streptosporangiales</taxon>
        <taxon>Streptosporangiaceae</taxon>
        <taxon>Sphaerisporangium</taxon>
    </lineage>
</organism>
<evidence type="ECO:0000313" key="1">
    <source>
        <dbReference type="EMBL" id="GII75923.1"/>
    </source>
</evidence>